<evidence type="ECO:0000313" key="2">
    <source>
        <dbReference type="Proteomes" id="UP000708208"/>
    </source>
</evidence>
<keyword evidence="2" id="KW-1185">Reference proteome</keyword>
<proteinExistence type="predicted"/>
<gene>
    <name evidence="1" type="ORF">AFUS01_LOCUS24670</name>
</gene>
<dbReference type="Proteomes" id="UP000708208">
    <property type="component" value="Unassembled WGS sequence"/>
</dbReference>
<sequence length="66" mass="7555">MPDLLTKMRANSKHYFHERTMPLSKLSTARQEPERITDVIGQSCIFTIGTQEIESNTLSGPTYRNL</sequence>
<dbReference type="EMBL" id="CAJVCH010310515">
    <property type="protein sequence ID" value="CAG7786086.1"/>
    <property type="molecule type" value="Genomic_DNA"/>
</dbReference>
<dbReference type="AlphaFoldDB" id="A0A8J2P305"/>
<name>A0A8J2P305_9HEXA</name>
<comment type="caution">
    <text evidence="1">The sequence shown here is derived from an EMBL/GenBank/DDBJ whole genome shotgun (WGS) entry which is preliminary data.</text>
</comment>
<accession>A0A8J2P305</accession>
<protein>
    <submittedName>
        <fullName evidence="1">Uncharacterized protein</fullName>
    </submittedName>
</protein>
<organism evidence="1 2">
    <name type="scientific">Allacma fusca</name>
    <dbReference type="NCBI Taxonomy" id="39272"/>
    <lineage>
        <taxon>Eukaryota</taxon>
        <taxon>Metazoa</taxon>
        <taxon>Ecdysozoa</taxon>
        <taxon>Arthropoda</taxon>
        <taxon>Hexapoda</taxon>
        <taxon>Collembola</taxon>
        <taxon>Symphypleona</taxon>
        <taxon>Sminthuridae</taxon>
        <taxon>Allacma</taxon>
    </lineage>
</organism>
<reference evidence="1" key="1">
    <citation type="submission" date="2021-06" db="EMBL/GenBank/DDBJ databases">
        <authorList>
            <person name="Hodson N. C."/>
            <person name="Mongue J. A."/>
            <person name="Jaron S. K."/>
        </authorList>
    </citation>
    <scope>NUCLEOTIDE SEQUENCE</scope>
</reference>
<evidence type="ECO:0000313" key="1">
    <source>
        <dbReference type="EMBL" id="CAG7786086.1"/>
    </source>
</evidence>